<name>A0A081K9M8_9GAMM</name>
<gene>
    <name evidence="1" type="ORF">GV64_08925</name>
</gene>
<accession>A0A081K9M8</accession>
<evidence type="ECO:0000313" key="1">
    <source>
        <dbReference type="EMBL" id="KEI70854.1"/>
    </source>
</evidence>
<dbReference type="EMBL" id="JOJP01000001">
    <property type="protein sequence ID" value="KEI70854.1"/>
    <property type="molecule type" value="Genomic_DNA"/>
</dbReference>
<sequence length="63" mass="7514">MNNTNSQSEKHFQKALSLRLNRTFHALQRLEQRMILTGHRSDRISSQMKKVRQNILAQLEHRS</sequence>
<proteinExistence type="predicted"/>
<reference evidence="1 2" key="1">
    <citation type="submission" date="2014-06" db="EMBL/GenBank/DDBJ databases">
        <title>Whole Genome Sequences of Three Symbiotic Endozoicomonas Bacteria.</title>
        <authorList>
            <person name="Neave M.J."/>
            <person name="Apprill A."/>
            <person name="Voolstra C.R."/>
        </authorList>
    </citation>
    <scope>NUCLEOTIDE SEQUENCE [LARGE SCALE GENOMIC DNA]</scope>
    <source>
        <strain evidence="1 2">DSM 22380</strain>
    </source>
</reference>
<protein>
    <submittedName>
        <fullName evidence="1">Uncharacterized protein</fullName>
    </submittedName>
</protein>
<dbReference type="AlphaFoldDB" id="A0A081K9M8"/>
<comment type="caution">
    <text evidence="1">The sequence shown here is derived from an EMBL/GenBank/DDBJ whole genome shotgun (WGS) entry which is preliminary data.</text>
</comment>
<dbReference type="Proteomes" id="UP000027997">
    <property type="component" value="Unassembled WGS sequence"/>
</dbReference>
<keyword evidence="2" id="KW-1185">Reference proteome</keyword>
<organism evidence="1 2">
    <name type="scientific">Endozoicomonas elysicola</name>
    <dbReference type="NCBI Taxonomy" id="305900"/>
    <lineage>
        <taxon>Bacteria</taxon>
        <taxon>Pseudomonadati</taxon>
        <taxon>Pseudomonadota</taxon>
        <taxon>Gammaproteobacteria</taxon>
        <taxon>Oceanospirillales</taxon>
        <taxon>Endozoicomonadaceae</taxon>
        <taxon>Endozoicomonas</taxon>
    </lineage>
</organism>
<evidence type="ECO:0000313" key="2">
    <source>
        <dbReference type="Proteomes" id="UP000027997"/>
    </source>
</evidence>